<dbReference type="Gene3D" id="3.40.50.150">
    <property type="entry name" value="Vaccinia Virus protein VP39"/>
    <property type="match status" value="1"/>
</dbReference>
<name>A0ABW2SXT4_9ACTN</name>
<accession>A0ABW2SXT4</accession>
<reference evidence="2" key="1">
    <citation type="journal article" date="2019" name="Int. J. Syst. Evol. Microbiol.">
        <title>The Global Catalogue of Microorganisms (GCM) 10K type strain sequencing project: providing services to taxonomists for standard genome sequencing and annotation.</title>
        <authorList>
            <consortium name="The Broad Institute Genomics Platform"/>
            <consortium name="The Broad Institute Genome Sequencing Center for Infectious Disease"/>
            <person name="Wu L."/>
            <person name="Ma J."/>
        </authorList>
    </citation>
    <scope>NUCLEOTIDE SEQUENCE [LARGE SCALE GENOMIC DNA]</scope>
    <source>
        <strain evidence="2">JCM 10083</strain>
    </source>
</reference>
<comment type="caution">
    <text evidence="1">The sequence shown here is derived from an EMBL/GenBank/DDBJ whole genome shotgun (WGS) entry which is preliminary data.</text>
</comment>
<organism evidence="1 2">
    <name type="scientific">Streptosporangium amethystogenes subsp. fukuiense</name>
    <dbReference type="NCBI Taxonomy" id="698418"/>
    <lineage>
        <taxon>Bacteria</taxon>
        <taxon>Bacillati</taxon>
        <taxon>Actinomycetota</taxon>
        <taxon>Actinomycetes</taxon>
        <taxon>Streptosporangiales</taxon>
        <taxon>Streptosporangiaceae</taxon>
        <taxon>Streptosporangium</taxon>
    </lineage>
</organism>
<protein>
    <recommendedName>
        <fullName evidence="3">Class I SAM-dependent methyltransferase</fullName>
    </recommendedName>
</protein>
<dbReference type="Proteomes" id="UP001596514">
    <property type="component" value="Unassembled WGS sequence"/>
</dbReference>
<sequence>MRTAPLTVVDAWSMARRSCSRSCFCYHATWRPFRQAGVKSNPRWHLDFYQQGLAGRTPARVLVCGSSDETMPQLLTGLLPRAEVTVADACPTPLRLIDAWADWAGADVVTARSHAPGLVGLSGPFDVIVTDGLLSLLPGTAARDALLARWAELLAGDGVLLYTTRLAGPGGQLEFDKPSRAVQALAAATWPAPPAERVRLARERWQTPSRPAPYKTAGQVADAFRAQFKQVRVFTRAAAPTLTLAAHPAFWAGRGSVCVGVVAALPREER</sequence>
<evidence type="ECO:0008006" key="3">
    <source>
        <dbReference type="Google" id="ProtNLM"/>
    </source>
</evidence>
<dbReference type="EMBL" id="JBHTEE010000001">
    <property type="protein sequence ID" value="MFC7600967.1"/>
    <property type="molecule type" value="Genomic_DNA"/>
</dbReference>
<keyword evidence="2" id="KW-1185">Reference proteome</keyword>
<evidence type="ECO:0000313" key="1">
    <source>
        <dbReference type="EMBL" id="MFC7600967.1"/>
    </source>
</evidence>
<evidence type="ECO:0000313" key="2">
    <source>
        <dbReference type="Proteomes" id="UP001596514"/>
    </source>
</evidence>
<dbReference type="SUPFAM" id="SSF53335">
    <property type="entry name" value="S-adenosyl-L-methionine-dependent methyltransferases"/>
    <property type="match status" value="1"/>
</dbReference>
<proteinExistence type="predicted"/>
<gene>
    <name evidence="1" type="ORF">ACFQVD_12760</name>
</gene>
<dbReference type="InterPro" id="IPR029063">
    <property type="entry name" value="SAM-dependent_MTases_sf"/>
</dbReference>
<dbReference type="RefSeq" id="WP_343961061.1">
    <property type="nucleotide sequence ID" value="NZ_BAAAGK010000002.1"/>
</dbReference>